<feature type="region of interest" description="Disordered" evidence="2">
    <location>
        <begin position="328"/>
        <end position="403"/>
    </location>
</feature>
<dbReference type="InterPro" id="IPR036163">
    <property type="entry name" value="HMA_dom_sf"/>
</dbReference>
<dbReference type="Proteomes" id="UP000822688">
    <property type="component" value="Chromosome 2"/>
</dbReference>
<dbReference type="GO" id="GO:0046872">
    <property type="term" value="F:metal ion binding"/>
    <property type="evidence" value="ECO:0007669"/>
    <property type="project" value="UniProtKB-KW"/>
</dbReference>
<gene>
    <name evidence="3" type="ORF">KC19_2G088800</name>
</gene>
<feature type="region of interest" description="Disordered" evidence="2">
    <location>
        <begin position="261"/>
        <end position="294"/>
    </location>
</feature>
<dbReference type="AlphaFoldDB" id="A0A8T0IVL7"/>
<feature type="compositionally biased region" description="Pro residues" evidence="2">
    <location>
        <begin position="229"/>
        <end position="245"/>
    </location>
</feature>
<feature type="compositionally biased region" description="Basic and acidic residues" evidence="2">
    <location>
        <begin position="52"/>
        <end position="78"/>
    </location>
</feature>
<dbReference type="PANTHER" id="PTHR22814:SF336">
    <property type="entry name" value="HEAVY METAL-ASSOCIATED ISOPRENYLATED PLANT PROTEIN 23"/>
    <property type="match status" value="1"/>
</dbReference>
<evidence type="ECO:0000256" key="2">
    <source>
        <dbReference type="SAM" id="MobiDB-lite"/>
    </source>
</evidence>
<feature type="compositionally biased region" description="Basic and acidic residues" evidence="2">
    <location>
        <begin position="85"/>
        <end position="98"/>
    </location>
</feature>
<accession>A0A8T0IVL7</accession>
<sequence length="418" mass="47257">MSKLVKLKLASKKSLSCFIPNCMATPGESTLFPTPEPEAPDDDVVKPNGVKTAEKGQKVPETKHEARADVPRPPENLERAMVAVESKEPKSKETSKPVEEEEVLELKTPGFIRLFGCDNCEESENDDRHKAHSASSDESMDDESSPRSSSHHSPYSIPVVHLRVPMKNEDDVRKVVAALQLRGVVEVACDLENQIVKVTGNADPDRLLKKVKKVKRKSKLISYTNPEEIPVPPQPSFHSDIPPPPPPPYGFHQPAYEERYRPPLHEPHGFTRESHGPYAPPPGHVRPNLRPSARPMHYDSEAFYHHHGPPPPASAFYRDESFYPDYMPSNLRPPSSPPHYSSTSFYHERSPPNLRHSTSPPRRRSYYHERSAPSFRPPPPPPMHYPGIPPSHHRSSPWGPGVPYDFQQVPDRMMHMYH</sequence>
<comment type="caution">
    <text evidence="3">The sequence shown here is derived from an EMBL/GenBank/DDBJ whole genome shotgun (WGS) entry which is preliminary data.</text>
</comment>
<feature type="compositionally biased region" description="Pro residues" evidence="2">
    <location>
        <begin position="375"/>
        <end position="389"/>
    </location>
</feature>
<keyword evidence="1" id="KW-0479">Metal-binding</keyword>
<evidence type="ECO:0000313" key="4">
    <source>
        <dbReference type="Proteomes" id="UP000822688"/>
    </source>
</evidence>
<dbReference type="PANTHER" id="PTHR22814">
    <property type="entry name" value="COPPER TRANSPORT PROTEIN ATOX1-RELATED"/>
    <property type="match status" value="1"/>
</dbReference>
<dbReference type="Gene3D" id="3.30.70.100">
    <property type="match status" value="1"/>
</dbReference>
<feature type="compositionally biased region" description="Basic and acidic residues" evidence="2">
    <location>
        <begin position="261"/>
        <end position="275"/>
    </location>
</feature>
<feature type="region of interest" description="Disordered" evidence="2">
    <location>
        <begin position="122"/>
        <end position="156"/>
    </location>
</feature>
<protein>
    <recommendedName>
        <fullName evidence="5">HMA domain-containing protein</fullName>
    </recommendedName>
</protein>
<dbReference type="SUPFAM" id="SSF55008">
    <property type="entry name" value="HMA, heavy metal-associated domain"/>
    <property type="match status" value="1"/>
</dbReference>
<name>A0A8T0IVL7_CERPU</name>
<feature type="region of interest" description="Disordered" evidence="2">
    <location>
        <begin position="225"/>
        <end position="245"/>
    </location>
</feature>
<organism evidence="3 4">
    <name type="scientific">Ceratodon purpureus</name>
    <name type="common">Fire moss</name>
    <name type="synonym">Dicranum purpureum</name>
    <dbReference type="NCBI Taxonomy" id="3225"/>
    <lineage>
        <taxon>Eukaryota</taxon>
        <taxon>Viridiplantae</taxon>
        <taxon>Streptophyta</taxon>
        <taxon>Embryophyta</taxon>
        <taxon>Bryophyta</taxon>
        <taxon>Bryophytina</taxon>
        <taxon>Bryopsida</taxon>
        <taxon>Dicranidae</taxon>
        <taxon>Pseudoditrichales</taxon>
        <taxon>Ditrichaceae</taxon>
        <taxon>Ceratodon</taxon>
    </lineage>
</organism>
<feature type="compositionally biased region" description="Low complexity" evidence="2">
    <location>
        <begin position="146"/>
        <end position="156"/>
    </location>
</feature>
<evidence type="ECO:0000256" key="1">
    <source>
        <dbReference type="ARBA" id="ARBA00022723"/>
    </source>
</evidence>
<keyword evidence="4" id="KW-1185">Reference proteome</keyword>
<evidence type="ECO:0008006" key="5">
    <source>
        <dbReference type="Google" id="ProtNLM"/>
    </source>
</evidence>
<dbReference type="EMBL" id="CM026422">
    <property type="protein sequence ID" value="KAG0586413.1"/>
    <property type="molecule type" value="Genomic_DNA"/>
</dbReference>
<feature type="region of interest" description="Disordered" evidence="2">
    <location>
        <begin position="29"/>
        <end position="102"/>
    </location>
</feature>
<evidence type="ECO:0000313" key="3">
    <source>
        <dbReference type="EMBL" id="KAG0586413.1"/>
    </source>
</evidence>
<reference evidence="3" key="1">
    <citation type="submission" date="2020-06" db="EMBL/GenBank/DDBJ databases">
        <title>WGS assembly of Ceratodon purpureus strain R40.</title>
        <authorList>
            <person name="Carey S.B."/>
            <person name="Jenkins J."/>
            <person name="Shu S."/>
            <person name="Lovell J.T."/>
            <person name="Sreedasyam A."/>
            <person name="Maumus F."/>
            <person name="Tiley G.P."/>
            <person name="Fernandez-Pozo N."/>
            <person name="Barry K."/>
            <person name="Chen C."/>
            <person name="Wang M."/>
            <person name="Lipzen A."/>
            <person name="Daum C."/>
            <person name="Saski C.A."/>
            <person name="Payton A.C."/>
            <person name="Mcbreen J.C."/>
            <person name="Conrad R.E."/>
            <person name="Kollar L.M."/>
            <person name="Olsson S."/>
            <person name="Huttunen S."/>
            <person name="Landis J.B."/>
            <person name="Wickett N.J."/>
            <person name="Johnson M.G."/>
            <person name="Rensing S.A."/>
            <person name="Grimwood J."/>
            <person name="Schmutz J."/>
            <person name="Mcdaniel S.F."/>
        </authorList>
    </citation>
    <scope>NUCLEOTIDE SEQUENCE</scope>
    <source>
        <strain evidence="3">R40</strain>
    </source>
</reference>
<proteinExistence type="predicted"/>